<accession>X0T3B0</accession>
<organism evidence="1">
    <name type="scientific">marine sediment metagenome</name>
    <dbReference type="NCBI Taxonomy" id="412755"/>
    <lineage>
        <taxon>unclassified sequences</taxon>
        <taxon>metagenomes</taxon>
        <taxon>ecological metagenomes</taxon>
    </lineage>
</organism>
<protein>
    <submittedName>
        <fullName evidence="1">Uncharacterized protein</fullName>
    </submittedName>
</protein>
<evidence type="ECO:0000313" key="1">
    <source>
        <dbReference type="EMBL" id="GAF87948.1"/>
    </source>
</evidence>
<gene>
    <name evidence="1" type="ORF">S01H1_29129</name>
</gene>
<feature type="non-terminal residue" evidence="1">
    <location>
        <position position="111"/>
    </location>
</feature>
<proteinExistence type="predicted"/>
<dbReference type="EMBL" id="BARS01017846">
    <property type="protein sequence ID" value="GAF87948.1"/>
    <property type="molecule type" value="Genomic_DNA"/>
</dbReference>
<sequence>MQNQGLNNLYTTLTKVVPKNVLSTKNKARTWHYGYNEKYDFVVISKSGQIDQVIDINGLHIALPKPPSKVYSRSKKKEEQYWEAQEISKELKRIQSIFQWHEAPPQFKNKW</sequence>
<reference evidence="1" key="1">
    <citation type="journal article" date="2014" name="Front. Microbiol.">
        <title>High frequency of phylogenetically diverse reductive dehalogenase-homologous genes in deep subseafloor sedimentary metagenomes.</title>
        <authorList>
            <person name="Kawai M."/>
            <person name="Futagami T."/>
            <person name="Toyoda A."/>
            <person name="Takaki Y."/>
            <person name="Nishi S."/>
            <person name="Hori S."/>
            <person name="Arai W."/>
            <person name="Tsubouchi T."/>
            <person name="Morono Y."/>
            <person name="Uchiyama I."/>
            <person name="Ito T."/>
            <person name="Fujiyama A."/>
            <person name="Inagaki F."/>
            <person name="Takami H."/>
        </authorList>
    </citation>
    <scope>NUCLEOTIDE SEQUENCE</scope>
    <source>
        <strain evidence="1">Expedition CK06-06</strain>
    </source>
</reference>
<comment type="caution">
    <text evidence="1">The sequence shown here is derived from an EMBL/GenBank/DDBJ whole genome shotgun (WGS) entry which is preliminary data.</text>
</comment>
<name>X0T3B0_9ZZZZ</name>
<dbReference type="AlphaFoldDB" id="X0T3B0"/>